<dbReference type="AlphaFoldDB" id="A0A4Y5ZUH1"/>
<evidence type="ECO:0000313" key="2">
    <source>
        <dbReference type="EMBL" id="QDE47293.1"/>
    </source>
</evidence>
<feature type="region of interest" description="Disordered" evidence="1">
    <location>
        <begin position="70"/>
        <end position="100"/>
    </location>
</feature>
<evidence type="ECO:0008006" key="4">
    <source>
        <dbReference type="Google" id="ProtNLM"/>
    </source>
</evidence>
<protein>
    <recommendedName>
        <fullName evidence="4">Bacteriophage protein</fullName>
    </recommendedName>
</protein>
<sequence>MNNRVIECASRAGRDFSEFMKGEKDMMQVLASVDQFGEQLRLNGCVNHHFVSYMMRNSIMQAFMDMANAEKKEERRSKRAEAKRSSHYRSSLIEKTRAMK</sequence>
<dbReference type="EMBL" id="CP041054">
    <property type="protein sequence ID" value="QDE47293.1"/>
    <property type="molecule type" value="Genomic_DNA"/>
</dbReference>
<organism evidence="2 3">
    <name type="scientific">Enterobacter hormaechei</name>
    <dbReference type="NCBI Taxonomy" id="158836"/>
    <lineage>
        <taxon>Bacteria</taxon>
        <taxon>Pseudomonadati</taxon>
        <taxon>Pseudomonadota</taxon>
        <taxon>Gammaproteobacteria</taxon>
        <taxon>Enterobacterales</taxon>
        <taxon>Enterobacteriaceae</taxon>
        <taxon>Enterobacter</taxon>
        <taxon>Enterobacter cloacae complex</taxon>
    </lineage>
</organism>
<accession>A0A4Y5ZUH1</accession>
<gene>
    <name evidence="2" type="ORF">EIN43_06255</name>
</gene>
<dbReference type="Proteomes" id="UP000318237">
    <property type="component" value="Chromosome"/>
</dbReference>
<reference evidence="2 3" key="1">
    <citation type="submission" date="2019-06" db="EMBL/GenBank/DDBJ databases">
        <title>Whole genome sequencing of XDR Enterobacter.</title>
        <authorList>
            <person name="Gnana Soundari P."/>
            <person name="Vijayakumar R."/>
            <person name="Krishnan P."/>
        </authorList>
    </citation>
    <scope>NUCLEOTIDE SEQUENCE [LARGE SCALE GENOMIC DNA]</scope>
    <source>
        <strain evidence="2 3">C126</strain>
    </source>
</reference>
<evidence type="ECO:0000313" key="3">
    <source>
        <dbReference type="Proteomes" id="UP000318237"/>
    </source>
</evidence>
<name>A0A4Y5ZUH1_9ENTR</name>
<evidence type="ECO:0000256" key="1">
    <source>
        <dbReference type="SAM" id="MobiDB-lite"/>
    </source>
</evidence>
<feature type="compositionally biased region" description="Basic and acidic residues" evidence="1">
    <location>
        <begin position="70"/>
        <end position="84"/>
    </location>
</feature>
<proteinExistence type="predicted"/>